<dbReference type="InterPro" id="IPR014001">
    <property type="entry name" value="Helicase_ATP-bd"/>
</dbReference>
<dbReference type="SMART" id="SM00487">
    <property type="entry name" value="DEXDc"/>
    <property type="match status" value="1"/>
</dbReference>
<dbReference type="Proteomes" id="UP000694865">
    <property type="component" value="Unplaced"/>
</dbReference>
<evidence type="ECO:0000313" key="8">
    <source>
        <dbReference type="Proteomes" id="UP000694865"/>
    </source>
</evidence>
<feature type="compositionally biased region" description="Acidic residues" evidence="5">
    <location>
        <begin position="1088"/>
        <end position="1111"/>
    </location>
</feature>
<dbReference type="Pfam" id="PF00271">
    <property type="entry name" value="Helicase_C"/>
    <property type="match status" value="1"/>
</dbReference>
<protein>
    <submittedName>
        <fullName evidence="9">Uncharacterized protein LOC102802762</fullName>
    </submittedName>
</protein>
<keyword evidence="1" id="KW-0547">Nucleotide-binding</keyword>
<dbReference type="InterPro" id="IPR027417">
    <property type="entry name" value="P-loop_NTPase"/>
</dbReference>
<feature type="region of interest" description="Disordered" evidence="5">
    <location>
        <begin position="1076"/>
        <end position="1113"/>
    </location>
</feature>
<feature type="domain" description="Helicase ATP-binding" evidence="6">
    <location>
        <begin position="26"/>
        <end position="194"/>
    </location>
</feature>
<evidence type="ECO:0000256" key="3">
    <source>
        <dbReference type="ARBA" id="ARBA00022806"/>
    </source>
</evidence>
<dbReference type="InterPro" id="IPR001650">
    <property type="entry name" value="Helicase_C-like"/>
</dbReference>
<dbReference type="SMART" id="SM00490">
    <property type="entry name" value="HELICc"/>
    <property type="match status" value="1"/>
</dbReference>
<organism evidence="8 9">
    <name type="scientific">Saccoglossus kowalevskii</name>
    <name type="common">Acorn worm</name>
    <dbReference type="NCBI Taxonomy" id="10224"/>
    <lineage>
        <taxon>Eukaryota</taxon>
        <taxon>Metazoa</taxon>
        <taxon>Hemichordata</taxon>
        <taxon>Enteropneusta</taxon>
        <taxon>Harrimaniidae</taxon>
        <taxon>Saccoglossus</taxon>
    </lineage>
</organism>
<name>A0ABM0M066_SACKO</name>
<dbReference type="PROSITE" id="PS51192">
    <property type="entry name" value="HELICASE_ATP_BIND_1"/>
    <property type="match status" value="1"/>
</dbReference>
<keyword evidence="4" id="KW-0067">ATP-binding</keyword>
<evidence type="ECO:0000259" key="6">
    <source>
        <dbReference type="PROSITE" id="PS51192"/>
    </source>
</evidence>
<evidence type="ECO:0000256" key="2">
    <source>
        <dbReference type="ARBA" id="ARBA00022801"/>
    </source>
</evidence>
<accession>A0ABM0M066</accession>
<dbReference type="PANTHER" id="PTHR18934">
    <property type="entry name" value="ATP-DEPENDENT RNA HELICASE"/>
    <property type="match status" value="1"/>
</dbReference>
<evidence type="ECO:0000256" key="5">
    <source>
        <dbReference type="SAM" id="MobiDB-lite"/>
    </source>
</evidence>
<dbReference type="RefSeq" id="XP_006813407.1">
    <property type="nucleotide sequence ID" value="XM_006813344.1"/>
</dbReference>
<dbReference type="InterPro" id="IPR011545">
    <property type="entry name" value="DEAD/DEAH_box_helicase_dom"/>
</dbReference>
<dbReference type="PROSITE" id="PS51194">
    <property type="entry name" value="HELICASE_CTER"/>
    <property type="match status" value="1"/>
</dbReference>
<sequence length="1165" mass="131415">MISVQEYRRSNAGRTLPIQQRKSEILQHIRNHQVTCIQGETGCGKSTKVPQFIIEEANQIVGTRNNVKVIVTQPRRMAAISLAERVAYEMNENVGDTVGYQIGGESRVSPCTQIIYATTGFVLQKLMHIPSVLEKYTHIILDETHERKIEGDILSLILKLLMGNHRIKIVIMSATLQSNLFASYFIGGAGTAPILVSGRQHQIDFIYIDDLVSKYGDGLEPRDIRALASAWIQFNLVWAEEERKKKESDLHSTNSISTGDLAKTFRRLFTKYFTGKGGREVLSSYMTDISRGVSRTSVRAQLQDGFYELCATLVKMFANRGETILIFLPGITEIYLMWDALSYLERSSASKHLIRLFVLHSQIPRDEQEECFIEPTSSHTHVILATNIAESSLTLPKLRVVIDFGLFRDVRYDDRSCTTQLVTKWYAKASAAHRAGNSQYSDMTVFGHIAVKLPLDMPLCRLVYYGVIFNCPCDAVVMAASLSLQVCPFTLPTILVIKDPIMLMESLQRSSESRAMFDEGEYSEPIMYTNMFHAWLRKRVKATDRQSIQLKMSSFCKENSLIPKRLIEMESAVSLIASRIHPFLPSDSKARDDVAKLLQILNAEADDEDNVLDDEDCAYGVASGVDDDDDVNSVDDGDHCDNDTGACGGGTDDLGGSGGGGSSTTVHGKRYTFGSVLKISDTETIHKKISKGPQGDVFPDQNRFRWPNSRVQRRANVARAPIASTPRHVDALFCSDNILLKVLQVAAFSPNYLIGTRSNKTNQRTKNNIDKVGFDLTKTIVLHDCGEINDLMKTGSKSICDMYIHKMYKPKRYLCGSGASNKLMFLEYENGNSRDATLHNIPPQGHLINQYAAEKMRLDSHNKKEKKSRASTIKEENIKDIVTNLRTPPSQPFQLVWKTLSQVRQIQCKLGDIRNPIGFACELRDIRHLAVAANIKGSGGFSHIDGATVLPPDCDGVLAVILLMVFLPSRFDIKIRFDKCQITAIKFLNVNRKLEKNRPVTFEMFYIVNTIRLMVSDILLMKSNRLREIPSSDIGLWIQYLVNVIQSVKETGRGRFDRKRWCRCWWSVYQDLNESENSSLDDENRNEGDDDDDDDDEEEEDKMEEEVEEDVKEGTNYAAHVHNSIFLEPFNLLPGLAKLWGIDSDNLRKTTVESFHAFKAEQKKK</sequence>
<dbReference type="GeneID" id="102802762"/>
<keyword evidence="3" id="KW-0347">Helicase</keyword>
<evidence type="ECO:0000256" key="1">
    <source>
        <dbReference type="ARBA" id="ARBA00022741"/>
    </source>
</evidence>
<evidence type="ECO:0000313" key="9">
    <source>
        <dbReference type="RefSeq" id="XP_006813407.1"/>
    </source>
</evidence>
<keyword evidence="8" id="KW-1185">Reference proteome</keyword>
<dbReference type="SUPFAM" id="SSF52540">
    <property type="entry name" value="P-loop containing nucleoside triphosphate hydrolases"/>
    <property type="match status" value="1"/>
</dbReference>
<evidence type="ECO:0000259" key="7">
    <source>
        <dbReference type="PROSITE" id="PS51194"/>
    </source>
</evidence>
<feature type="domain" description="Helicase C-terminal" evidence="7">
    <location>
        <begin position="308"/>
        <end position="468"/>
    </location>
</feature>
<dbReference type="CDD" id="cd17917">
    <property type="entry name" value="DEXHc_RHA-like"/>
    <property type="match status" value="1"/>
</dbReference>
<dbReference type="Pfam" id="PF00270">
    <property type="entry name" value="DEAD"/>
    <property type="match status" value="1"/>
</dbReference>
<dbReference type="Gene3D" id="3.40.50.300">
    <property type="entry name" value="P-loop containing nucleotide triphosphate hydrolases"/>
    <property type="match status" value="2"/>
</dbReference>
<proteinExistence type="predicted"/>
<reference evidence="9" key="1">
    <citation type="submission" date="2025-08" db="UniProtKB">
        <authorList>
            <consortium name="RefSeq"/>
        </authorList>
    </citation>
    <scope>IDENTIFICATION</scope>
    <source>
        <tissue evidence="9">Testes</tissue>
    </source>
</reference>
<dbReference type="PANTHER" id="PTHR18934:SF99">
    <property type="entry name" value="ATP-DEPENDENT RNA HELICASE DHX37-RELATED"/>
    <property type="match status" value="1"/>
</dbReference>
<dbReference type="CDD" id="cd18791">
    <property type="entry name" value="SF2_C_RHA"/>
    <property type="match status" value="1"/>
</dbReference>
<keyword evidence="2" id="KW-0378">Hydrolase</keyword>
<evidence type="ECO:0000256" key="4">
    <source>
        <dbReference type="ARBA" id="ARBA00022840"/>
    </source>
</evidence>
<gene>
    <name evidence="9" type="primary">LOC102802762</name>
</gene>